<evidence type="ECO:0000313" key="4">
    <source>
        <dbReference type="Proteomes" id="UP000469440"/>
    </source>
</evidence>
<evidence type="ECO:0000313" key="3">
    <source>
        <dbReference type="EMBL" id="MVB09950.1"/>
    </source>
</evidence>
<feature type="compositionally biased region" description="Polar residues" evidence="1">
    <location>
        <begin position="255"/>
        <end position="267"/>
    </location>
</feature>
<dbReference type="EMBL" id="VWXL01000014">
    <property type="protein sequence ID" value="MVB09950.1"/>
    <property type="molecule type" value="Genomic_DNA"/>
</dbReference>
<keyword evidence="4" id="KW-1185">Reference proteome</keyword>
<protein>
    <recommendedName>
        <fullName evidence="2">DUF4130 domain-containing protein</fullName>
    </recommendedName>
</protein>
<sequence length="273" mass="31336">MAGNIIYRYDGSFEGLLCCVFESYERKEIPFAVLPPDDGQTMLAPEREIAADPEKAARVAASIPKKIGPEAAGFVKRAFLTCLPGKERHILLFLRLGYRQGPQVMGMLANDTVHVLFQAVNFLDRETHLLKGFLRFSEFDGALAAEIEPKNFVLPLLAPHFCARYPEERFLIYDRNHGAALVYRPYQTAIIPADRVELPEPDEREREARALWRLYYKTVEVEGRHNPACRRSHMPMRYWNCMTEFCERKEGQKNPPRTNRSGDQNQLPFICGS</sequence>
<comment type="caution">
    <text evidence="3">The sequence shown here is derived from an EMBL/GenBank/DDBJ whole genome shotgun (WGS) entry which is preliminary data.</text>
</comment>
<evidence type="ECO:0000259" key="2">
    <source>
        <dbReference type="Pfam" id="PF13566"/>
    </source>
</evidence>
<feature type="region of interest" description="Disordered" evidence="1">
    <location>
        <begin position="250"/>
        <end position="273"/>
    </location>
</feature>
<gene>
    <name evidence="3" type="ORF">CAFE_06200</name>
</gene>
<dbReference type="InterPro" id="IPR023875">
    <property type="entry name" value="DNA_repair_put"/>
</dbReference>
<dbReference type="OrthoDB" id="5290748at2"/>
<dbReference type="Proteomes" id="UP000469440">
    <property type="component" value="Unassembled WGS sequence"/>
</dbReference>
<feature type="domain" description="DUF4130" evidence="2">
    <location>
        <begin position="85"/>
        <end position="244"/>
    </location>
</feature>
<organism evidence="3 4">
    <name type="scientific">Caproicibacter fermentans</name>
    <dbReference type="NCBI Taxonomy" id="2576756"/>
    <lineage>
        <taxon>Bacteria</taxon>
        <taxon>Bacillati</taxon>
        <taxon>Bacillota</taxon>
        <taxon>Clostridia</taxon>
        <taxon>Eubacteriales</taxon>
        <taxon>Acutalibacteraceae</taxon>
        <taxon>Caproicibacter</taxon>
    </lineage>
</organism>
<name>A0A6N8HWM4_9FIRM</name>
<reference evidence="3 4" key="1">
    <citation type="submission" date="2019-09" db="EMBL/GenBank/DDBJ databases">
        <title>Genome sequence of Clostridium sp. EA1.</title>
        <authorList>
            <person name="Poehlein A."/>
            <person name="Bengelsdorf F.R."/>
            <person name="Daniel R."/>
        </authorList>
    </citation>
    <scope>NUCLEOTIDE SEQUENCE [LARGE SCALE GENOMIC DNA]</scope>
    <source>
        <strain evidence="3 4">EA1</strain>
    </source>
</reference>
<dbReference type="InterPro" id="IPR025404">
    <property type="entry name" value="DUF4130"/>
</dbReference>
<proteinExistence type="predicted"/>
<dbReference type="AlphaFoldDB" id="A0A6N8HWM4"/>
<evidence type="ECO:0000256" key="1">
    <source>
        <dbReference type="SAM" id="MobiDB-lite"/>
    </source>
</evidence>
<dbReference type="NCBIfam" id="TIGR03915">
    <property type="entry name" value="SAM_7_link_chp"/>
    <property type="match status" value="1"/>
</dbReference>
<accession>A0A6N8HWM4</accession>
<dbReference type="Pfam" id="PF13566">
    <property type="entry name" value="DUF4130"/>
    <property type="match status" value="1"/>
</dbReference>
<dbReference type="RefSeq" id="WP_156989755.1">
    <property type="nucleotide sequence ID" value="NZ_VWXL01000014.1"/>
</dbReference>